<feature type="chain" id="PRO_5042134153" description="DUF5723 domain-containing protein" evidence="1">
    <location>
        <begin position="20"/>
        <end position="420"/>
    </location>
</feature>
<evidence type="ECO:0000313" key="3">
    <source>
        <dbReference type="Proteomes" id="UP001221302"/>
    </source>
</evidence>
<reference evidence="2" key="1">
    <citation type="submission" date="2023-03" db="EMBL/GenBank/DDBJ databases">
        <title>Stygiobacter electus gen. nov., sp. nov., facultatively anaerobic thermotolerant bacterium of the class Ignavibacteria from a well of Yessentuki mineral water deposit.</title>
        <authorList>
            <person name="Podosokorskaya O.A."/>
            <person name="Elcheninov A.G."/>
            <person name="Petrova N.F."/>
            <person name="Zavarzina D.G."/>
            <person name="Kublanov I.V."/>
            <person name="Merkel A.Y."/>
        </authorList>
    </citation>
    <scope>NUCLEOTIDE SEQUENCE</scope>
    <source>
        <strain evidence="2">09-Me</strain>
    </source>
</reference>
<keyword evidence="1" id="KW-0732">Signal</keyword>
<accession>A0AAE3NX76</accession>
<dbReference type="AlphaFoldDB" id="A0AAE3NX76"/>
<evidence type="ECO:0000313" key="2">
    <source>
        <dbReference type="EMBL" id="MDF1611721.1"/>
    </source>
</evidence>
<proteinExistence type="predicted"/>
<dbReference type="SUPFAM" id="SSF56935">
    <property type="entry name" value="Porins"/>
    <property type="match status" value="1"/>
</dbReference>
<evidence type="ECO:0000256" key="1">
    <source>
        <dbReference type="SAM" id="SignalP"/>
    </source>
</evidence>
<feature type="signal peptide" evidence="1">
    <location>
        <begin position="1"/>
        <end position="19"/>
    </location>
</feature>
<evidence type="ECO:0008006" key="4">
    <source>
        <dbReference type="Google" id="ProtNLM"/>
    </source>
</evidence>
<dbReference type="EMBL" id="JARGDL010000006">
    <property type="protein sequence ID" value="MDF1611721.1"/>
    <property type="molecule type" value="Genomic_DNA"/>
</dbReference>
<organism evidence="2 3">
    <name type="scientific">Stygiobacter electus</name>
    <dbReference type="NCBI Taxonomy" id="3032292"/>
    <lineage>
        <taxon>Bacteria</taxon>
        <taxon>Pseudomonadati</taxon>
        <taxon>Ignavibacteriota</taxon>
        <taxon>Ignavibacteria</taxon>
        <taxon>Ignavibacteriales</taxon>
        <taxon>Melioribacteraceae</taxon>
        <taxon>Stygiobacter</taxon>
    </lineage>
</organism>
<dbReference type="RefSeq" id="WP_321535488.1">
    <property type="nucleotide sequence ID" value="NZ_JARGDL010000006.1"/>
</dbReference>
<dbReference type="Proteomes" id="UP001221302">
    <property type="component" value="Unassembled WGS sequence"/>
</dbReference>
<keyword evidence="3" id="KW-1185">Reference proteome</keyword>
<name>A0AAE3NX76_9BACT</name>
<comment type="caution">
    <text evidence="2">The sequence shown here is derived from an EMBL/GenBank/DDBJ whole genome shotgun (WGS) entry which is preliminary data.</text>
</comment>
<gene>
    <name evidence="2" type="ORF">P0M35_06140</name>
</gene>
<protein>
    <recommendedName>
        <fullName evidence="4">DUF5723 domain-containing protein</fullName>
    </recommendedName>
</protein>
<sequence length="420" mass="48789">MKKFILIFLFLPLILPAQNFNGRFTSSFYTFQRFDNLQNSENYIRNTEAVYLNFNYSKISLRTRFNFETNLGNTLVNDPRIRFYNLYLEARDVLDFATIKIGRQPLFTPVSGGLFDGINLKLKFSDYSLTAYYGGNLPAYQKLEFLKDLSENYVMGARFDANPIEHLNLALSYIDKNFKATSYETLRLDADLDPVKILIMQNSNQFKFASGEISYELPTRFDVNALFEYDLNLLEPSKVEANGRFWITNDLGITGYYNWREPKIRYNSIFSVFNFGHTEEYEAGLDYKINNDYSLFGKFGNVKYEDENSSRLTVGAITKFGTLSLRKSFGYAGELDNISFYTAKTFADGFITPSVGVAYTSYKLSKDDNKNNIISALVGVNVHPWQTWSFDLQGQYFNNKIYKNDFRVFLKINHWFNTNF</sequence>